<reference evidence="2" key="1">
    <citation type="journal article" date="2019" name="Int. J. Syst. Evol. Microbiol.">
        <title>The Global Catalogue of Microorganisms (GCM) 10K type strain sequencing project: providing services to taxonomists for standard genome sequencing and annotation.</title>
        <authorList>
            <consortium name="The Broad Institute Genomics Platform"/>
            <consortium name="The Broad Institute Genome Sequencing Center for Infectious Disease"/>
            <person name="Wu L."/>
            <person name="Ma J."/>
        </authorList>
    </citation>
    <scope>NUCLEOTIDE SEQUENCE [LARGE SCALE GENOMIC DNA]</scope>
    <source>
        <strain evidence="2">CCUG 55585</strain>
    </source>
</reference>
<sequence length="168" mass="18404">MSLTIAPSSAEWPRLFLAHRDVLRDAFAPVAVDIEHIGSTSVPGLAAKPVIDILVGAASLSDIESRIPALVAAGFTYRPEHETALPMRRYFTLTPPGGLRVHVHAVECGSALWREHLAFRDALRSDDALRDRYQALKFELAQRHAHDKSAYTEAKGPFIREVIALSGG</sequence>
<dbReference type="InterPro" id="IPR043519">
    <property type="entry name" value="NT_sf"/>
</dbReference>
<dbReference type="EMBL" id="JBHTIF010000001">
    <property type="protein sequence ID" value="MFD0724158.1"/>
    <property type="molecule type" value="Genomic_DNA"/>
</dbReference>
<dbReference type="SUPFAM" id="SSF81301">
    <property type="entry name" value="Nucleotidyltransferase"/>
    <property type="match status" value="1"/>
</dbReference>
<dbReference type="PANTHER" id="PTHR34822">
    <property type="entry name" value="GRPB DOMAIN PROTEIN (AFU_ORTHOLOGUE AFUA_1G01530)"/>
    <property type="match status" value="1"/>
</dbReference>
<dbReference type="Pfam" id="PF04229">
    <property type="entry name" value="GrpB"/>
    <property type="match status" value="1"/>
</dbReference>
<dbReference type="PANTHER" id="PTHR34822:SF1">
    <property type="entry name" value="GRPB FAMILY PROTEIN"/>
    <property type="match status" value="1"/>
</dbReference>
<protein>
    <submittedName>
        <fullName evidence="1">GrpB family protein</fullName>
    </submittedName>
</protein>
<gene>
    <name evidence="1" type="ORF">ACFQ0E_00965</name>
</gene>
<dbReference type="RefSeq" id="WP_386821835.1">
    <property type="nucleotide sequence ID" value="NZ_JBHTIF010000001.1"/>
</dbReference>
<dbReference type="Gene3D" id="3.30.460.10">
    <property type="entry name" value="Beta Polymerase, domain 2"/>
    <property type="match status" value="1"/>
</dbReference>
<accession>A0ABW2Y7U5</accession>
<organism evidence="1 2">
    <name type="scientific">Lysobacter brunescens</name>
    <dbReference type="NCBI Taxonomy" id="262323"/>
    <lineage>
        <taxon>Bacteria</taxon>
        <taxon>Pseudomonadati</taxon>
        <taxon>Pseudomonadota</taxon>
        <taxon>Gammaproteobacteria</taxon>
        <taxon>Lysobacterales</taxon>
        <taxon>Lysobacteraceae</taxon>
        <taxon>Lysobacter</taxon>
    </lineage>
</organism>
<dbReference type="Proteomes" id="UP001597110">
    <property type="component" value="Unassembled WGS sequence"/>
</dbReference>
<evidence type="ECO:0000313" key="2">
    <source>
        <dbReference type="Proteomes" id="UP001597110"/>
    </source>
</evidence>
<proteinExistence type="predicted"/>
<name>A0ABW2Y7U5_9GAMM</name>
<keyword evidence="2" id="KW-1185">Reference proteome</keyword>
<evidence type="ECO:0000313" key="1">
    <source>
        <dbReference type="EMBL" id="MFD0724158.1"/>
    </source>
</evidence>
<dbReference type="InterPro" id="IPR007344">
    <property type="entry name" value="GrpB/CoaE"/>
</dbReference>
<comment type="caution">
    <text evidence="1">The sequence shown here is derived from an EMBL/GenBank/DDBJ whole genome shotgun (WGS) entry which is preliminary data.</text>
</comment>